<proteinExistence type="predicted"/>
<name>A0A833TNJ9_PHYIN</name>
<reference evidence="2" key="1">
    <citation type="submission" date="2020-04" db="EMBL/GenBank/DDBJ databases">
        <title>Hybrid Assembly of Korean Phytophthora infestans isolates.</title>
        <authorList>
            <person name="Prokchorchik M."/>
            <person name="Lee Y."/>
            <person name="Seo J."/>
            <person name="Cho J.-H."/>
            <person name="Park Y.-E."/>
            <person name="Jang D.-C."/>
            <person name="Im J.-S."/>
            <person name="Choi J.-G."/>
            <person name="Park H.-J."/>
            <person name="Lee G.-B."/>
            <person name="Lee Y.-G."/>
            <person name="Hong S.-Y."/>
            <person name="Cho K."/>
            <person name="Sohn K.H."/>
        </authorList>
    </citation>
    <scope>NUCLEOTIDE SEQUENCE</scope>
    <source>
        <strain evidence="2">KR_1_A1</strain>
        <strain evidence="3">KR_2_A2</strain>
    </source>
</reference>
<dbReference type="Proteomes" id="UP000704712">
    <property type="component" value="Unassembled WGS sequence"/>
</dbReference>
<dbReference type="EMBL" id="WSZM01000018">
    <property type="protein sequence ID" value="KAF4046330.1"/>
    <property type="molecule type" value="Genomic_DNA"/>
</dbReference>
<organism evidence="2 4">
    <name type="scientific">Phytophthora infestans</name>
    <name type="common">Potato late blight agent</name>
    <name type="synonym">Botrytis infestans</name>
    <dbReference type="NCBI Taxonomy" id="4787"/>
    <lineage>
        <taxon>Eukaryota</taxon>
        <taxon>Sar</taxon>
        <taxon>Stramenopiles</taxon>
        <taxon>Oomycota</taxon>
        <taxon>Peronosporomycetes</taxon>
        <taxon>Peronosporales</taxon>
        <taxon>Peronosporaceae</taxon>
        <taxon>Phytophthora</taxon>
    </lineage>
</organism>
<sequence length="140" mass="15292">MPSLTAILSSLGLALLVAPISQAEPTGKWFEANPTDLDTSLLSSALKDLNIYSPDITNFICSRSVEALYKKLPADGTTTKYNFVVNGCIVRSKYAGQCSDVFFYPECGNFDVLITSGPRNKPLEVRSIKVHKVKAKTTKE</sequence>
<feature type="chain" id="PRO_5036239828" description="Secreted RxLR effector peptide protein" evidence="1">
    <location>
        <begin position="24"/>
        <end position="140"/>
    </location>
</feature>
<feature type="signal peptide" evidence="1">
    <location>
        <begin position="1"/>
        <end position="23"/>
    </location>
</feature>
<evidence type="ECO:0000313" key="3">
    <source>
        <dbReference type="EMBL" id="KAF4144734.1"/>
    </source>
</evidence>
<gene>
    <name evidence="2" type="ORF">GN244_ATG01259</name>
    <name evidence="3" type="ORF">GN958_ATG06071</name>
</gene>
<dbReference type="AlphaFoldDB" id="A0A833TNJ9"/>
<dbReference type="EMBL" id="JAACNO010000809">
    <property type="protein sequence ID" value="KAF4144734.1"/>
    <property type="molecule type" value="Genomic_DNA"/>
</dbReference>
<keyword evidence="1" id="KW-0732">Signal</keyword>
<dbReference type="Proteomes" id="UP000602510">
    <property type="component" value="Unassembled WGS sequence"/>
</dbReference>
<comment type="caution">
    <text evidence="2">The sequence shown here is derived from an EMBL/GenBank/DDBJ whole genome shotgun (WGS) entry which is preliminary data.</text>
</comment>
<evidence type="ECO:0000313" key="2">
    <source>
        <dbReference type="EMBL" id="KAF4046330.1"/>
    </source>
</evidence>
<protein>
    <recommendedName>
        <fullName evidence="5">Secreted RxLR effector peptide protein</fullName>
    </recommendedName>
</protein>
<evidence type="ECO:0008006" key="5">
    <source>
        <dbReference type="Google" id="ProtNLM"/>
    </source>
</evidence>
<evidence type="ECO:0000313" key="4">
    <source>
        <dbReference type="Proteomes" id="UP000602510"/>
    </source>
</evidence>
<keyword evidence="4" id="KW-1185">Reference proteome</keyword>
<evidence type="ECO:0000256" key="1">
    <source>
        <dbReference type="SAM" id="SignalP"/>
    </source>
</evidence>
<accession>A0A833TNJ9</accession>